<feature type="coiled-coil region" evidence="9">
    <location>
        <begin position="661"/>
        <end position="721"/>
    </location>
</feature>
<feature type="transmembrane region" description="Helical" evidence="10">
    <location>
        <begin position="519"/>
        <end position="538"/>
    </location>
</feature>
<dbReference type="AlphaFoldDB" id="S5LZC3"/>
<keyword evidence="5" id="KW-0653">Protein transport</keyword>
<protein>
    <submittedName>
        <fullName evidence="12">Bifunctional preprotein translocase subunit SecD/SecF</fullName>
    </submittedName>
</protein>
<evidence type="ECO:0000256" key="8">
    <source>
        <dbReference type="ARBA" id="ARBA00023136"/>
    </source>
</evidence>
<keyword evidence="13" id="KW-1185">Reference proteome</keyword>
<keyword evidence="8 10" id="KW-0472">Membrane</keyword>
<keyword evidence="6 10" id="KW-1133">Transmembrane helix</keyword>
<feature type="transmembrane region" description="Helical" evidence="10">
    <location>
        <begin position="1198"/>
        <end position="1220"/>
    </location>
</feature>
<feature type="transmembrane region" description="Helical" evidence="10">
    <location>
        <begin position="1007"/>
        <end position="1030"/>
    </location>
</feature>
<evidence type="ECO:0000256" key="6">
    <source>
        <dbReference type="ARBA" id="ARBA00022989"/>
    </source>
</evidence>
<evidence type="ECO:0000256" key="4">
    <source>
        <dbReference type="ARBA" id="ARBA00022692"/>
    </source>
</evidence>
<dbReference type="InterPro" id="IPR048634">
    <property type="entry name" value="SecD_SecF_C"/>
</dbReference>
<feature type="transmembrane region" description="Helical" evidence="10">
    <location>
        <begin position="20"/>
        <end position="41"/>
    </location>
</feature>
<keyword evidence="9" id="KW-0175">Coiled coil</keyword>
<dbReference type="OrthoDB" id="390234at2"/>
<organism evidence="12 13">
    <name type="scientific">Spiroplasma taiwanense CT-1</name>
    <dbReference type="NCBI Taxonomy" id="1276220"/>
    <lineage>
        <taxon>Bacteria</taxon>
        <taxon>Bacillati</taxon>
        <taxon>Mycoplasmatota</taxon>
        <taxon>Mollicutes</taxon>
        <taxon>Entomoplasmatales</taxon>
        <taxon>Spiroplasmataceae</taxon>
        <taxon>Spiroplasma</taxon>
    </lineage>
</organism>
<dbReference type="SUPFAM" id="SSF82866">
    <property type="entry name" value="Multidrug efflux transporter AcrB transmembrane domain"/>
    <property type="match status" value="2"/>
</dbReference>
<keyword evidence="4 10" id="KW-0812">Transmembrane</keyword>
<dbReference type="KEGG" id="stai:STAIW_v1c04070"/>
<evidence type="ECO:0000256" key="5">
    <source>
        <dbReference type="ARBA" id="ARBA00022927"/>
    </source>
</evidence>
<dbReference type="GO" id="GO:0015031">
    <property type="term" value="P:protein transport"/>
    <property type="evidence" value="ECO:0007669"/>
    <property type="project" value="UniProtKB-KW"/>
</dbReference>
<evidence type="ECO:0000256" key="7">
    <source>
        <dbReference type="ARBA" id="ARBA00023010"/>
    </source>
</evidence>
<feature type="transmembrane region" description="Helical" evidence="10">
    <location>
        <begin position="779"/>
        <end position="799"/>
    </location>
</feature>
<evidence type="ECO:0000259" key="11">
    <source>
        <dbReference type="Pfam" id="PF02355"/>
    </source>
</evidence>
<feature type="domain" description="Protein export membrane protein SecD/SecF C-terminal" evidence="11">
    <location>
        <begin position="983"/>
        <end position="1074"/>
    </location>
</feature>
<keyword evidence="7" id="KW-0811">Translocation</keyword>
<evidence type="ECO:0000256" key="2">
    <source>
        <dbReference type="ARBA" id="ARBA00022448"/>
    </source>
</evidence>
<evidence type="ECO:0000256" key="9">
    <source>
        <dbReference type="SAM" id="Coils"/>
    </source>
</evidence>
<feature type="transmembrane region" description="Helical" evidence="10">
    <location>
        <begin position="491"/>
        <end position="513"/>
    </location>
</feature>
<evidence type="ECO:0000256" key="10">
    <source>
        <dbReference type="SAM" id="Phobius"/>
    </source>
</evidence>
<evidence type="ECO:0000256" key="3">
    <source>
        <dbReference type="ARBA" id="ARBA00022475"/>
    </source>
</evidence>
<reference evidence="12 13" key="1">
    <citation type="journal article" date="2013" name="Genome Biol. Evol.">
        <title>Comparison of metabolic capacities and inference of gene content evolution in mosquito-associated Spiroplasma diminutum and S. taiwanense.</title>
        <authorList>
            <person name="Lo W.S."/>
            <person name="Ku C."/>
            <person name="Chen L.L."/>
            <person name="Chang T.H."/>
            <person name="Kuo C.H."/>
        </authorList>
    </citation>
    <scope>NUCLEOTIDE SEQUENCE [LARGE SCALE GENOMIC DNA]</scope>
    <source>
        <strain evidence="12">CT-1</strain>
    </source>
</reference>
<dbReference type="PANTHER" id="PTHR30081">
    <property type="entry name" value="PROTEIN-EXPORT MEMBRANE PROTEIN SEC"/>
    <property type="match status" value="1"/>
</dbReference>
<feature type="transmembrane region" description="Helical" evidence="10">
    <location>
        <begin position="1171"/>
        <end position="1192"/>
    </location>
</feature>
<dbReference type="NCBIfam" id="NF037998">
    <property type="entry name" value="RND_1"/>
    <property type="match status" value="1"/>
</dbReference>
<evidence type="ECO:0000313" key="13">
    <source>
        <dbReference type="Proteomes" id="UP000014984"/>
    </source>
</evidence>
<name>S5LZC3_9MOLU</name>
<evidence type="ECO:0000256" key="1">
    <source>
        <dbReference type="ARBA" id="ARBA00004651"/>
    </source>
</evidence>
<dbReference type="STRING" id="1276220.STAIW_v1c04070"/>
<feature type="transmembrane region" description="Helical" evidence="10">
    <location>
        <begin position="978"/>
        <end position="1000"/>
    </location>
</feature>
<feature type="transmembrane region" description="Helical" evidence="10">
    <location>
        <begin position="1036"/>
        <end position="1055"/>
    </location>
</feature>
<dbReference type="Proteomes" id="UP000014984">
    <property type="component" value="Chromosome"/>
</dbReference>
<dbReference type="InterPro" id="IPR022813">
    <property type="entry name" value="SecD/SecF_arch_bac"/>
</dbReference>
<feature type="transmembrane region" description="Helical" evidence="10">
    <location>
        <begin position="462"/>
        <end position="484"/>
    </location>
</feature>
<dbReference type="Pfam" id="PF02355">
    <property type="entry name" value="SecD_SecF_C"/>
    <property type="match status" value="1"/>
</dbReference>
<sequence length="1252" mass="141117">MSNNQEIKTKKKKISFFRFFGIFTIFISLVIGIVFSSWSFADGYKLGSDFKGYYSALVAVDNLNSEATTNGQPNGDSEEGAKALNNRLNPMGNNQIIIETAGKNYLKVLSPVDAYENETIFKNQIQRNGGIVLLSGGSTDTPFKDLQITGEGSSITRKGINDYFSSAVSSAVTGSNQKVPAINYDLNGDTFKSLLTAGQTEEQQGSGSLDLTILLDADGFYNDIRNYYNIVSGDDFDQKIEDFYANVLEYFKNIYRSSTDQVVKDALYDLFYGRWIVRTQGSGIEIPQYGSLIAPRSDAKIATADGFKEIANSFTYMSETSKYVYDSNAVTEDFTDENGKYSSNVELYKESSSSSTQPSVRVDKLFNSLNPEMIKFFSDKSQGSIESTFIDHLRSNYFLFSGSVSETESQTSAGYIKDNSLVTKVETYTKAQVGASLFNASGKGFVFTVNSIATLSGQVTNVMLMIGIIFMAIVTICIMIYMIFFYRLLGLFSMVITLAIIGLTLLSTVWFGLTIGPETIISMFIIIALNVEIFSLIFENMKQSVFDKQRGLKTSFNISIKENLGLVLDLVVSLIIPGICMFWLSSNAIRSMAIVLSMGSLFTLAFSMIIGMIAFKIIVNAKFFTKNIKLFALDTSFSKEGNFLLTYKISKIKNKIQKLNSKDLNNKVKPLEEKLLSLNNKLEIIKDKKLKKLELKNNKIQQKLTLKIEKLNKKISILDSEKNANKIQKLNFRINEINYLLTDQTQEIIEAESIIVTSKQEKVKVKTVEKNIYHGLKTISIFGIIMILLSVGISFIFGMNFDYTFGGRTDYTFWGETVDNFYNEMDTFAEDEDAINQNPDLKPLYDYANVLIDEVNNLPIGTSDTDKTLKRTESVYKFIDLSFSNDIYLNYFATASNVKSYQKHKFSVSFGENYNFSSSANQSSNIANWITLTVYTTDNNQSAFVKRYFTTFGVSKDTEITSVNGFISKRIRPATMQWALIEIGYSLLAIILALIIYILIRFKWTYYIAMVVAIVLAPTITAAIIITLQIPLGNSAIIGIVATIVFASVSAFVIFGKARSFISSRNEKSLINFFKKEIEILNDIKLAKKRIKDELFFARSDLKLLFKSNDFDLAEKRKKILDFRELRHQKKLEYKNIKKENKIKINRVSKENNYLSEVLVETFRFGVKRSILLSVFYISIALLISFAIAPIISFGITTAVGVLIANLVILFVALPIWIVFEQIRIRNHLARKRFINSLKVTNEEQIIEGIND</sequence>
<feature type="transmembrane region" description="Helical" evidence="10">
    <location>
        <begin position="592"/>
        <end position="619"/>
    </location>
</feature>
<dbReference type="eggNOG" id="COG0342">
    <property type="taxonomic scope" value="Bacteria"/>
</dbReference>
<feature type="transmembrane region" description="Helical" evidence="10">
    <location>
        <begin position="566"/>
        <end position="586"/>
    </location>
</feature>
<dbReference type="EMBL" id="CP005074">
    <property type="protein sequence ID" value="AGR41057.1"/>
    <property type="molecule type" value="Genomic_DNA"/>
</dbReference>
<dbReference type="RefSeq" id="WP_020834196.1">
    <property type="nucleotide sequence ID" value="NC_021846.1"/>
</dbReference>
<keyword evidence="2" id="KW-0813">Transport</keyword>
<proteinExistence type="predicted"/>
<dbReference type="PATRIC" id="fig|1276220.3.peg.412"/>
<comment type="subcellular location">
    <subcellularLocation>
        <location evidence="1">Cell membrane</location>
        <topology evidence="1">Multi-pass membrane protein</topology>
    </subcellularLocation>
</comment>
<dbReference type="HOGENOM" id="CLU_262380_0_0_14"/>
<gene>
    <name evidence="12" type="primary">secDF</name>
    <name evidence="12" type="ORF">STAIW_v1c04070</name>
</gene>
<keyword evidence="3" id="KW-1003">Cell membrane</keyword>
<accession>S5LZC3</accession>
<evidence type="ECO:0000313" key="12">
    <source>
        <dbReference type="EMBL" id="AGR41057.1"/>
    </source>
</evidence>
<dbReference type="GO" id="GO:0005886">
    <property type="term" value="C:plasma membrane"/>
    <property type="evidence" value="ECO:0007669"/>
    <property type="project" value="UniProtKB-SubCell"/>
</dbReference>